<reference evidence="2" key="1">
    <citation type="journal article" date="2019" name="Plant J.">
        <title>Chlorella vulgaris genome assembly and annotation reveals the molecular basis for metabolic acclimation to high light conditions.</title>
        <authorList>
            <person name="Cecchin M."/>
            <person name="Marcolungo L."/>
            <person name="Rossato M."/>
            <person name="Girolomoni L."/>
            <person name="Cosentino E."/>
            <person name="Cuine S."/>
            <person name="Li-Beisson Y."/>
            <person name="Delledonne M."/>
            <person name="Ballottari M."/>
        </authorList>
    </citation>
    <scope>NUCLEOTIDE SEQUENCE</scope>
    <source>
        <strain evidence="2">211/11P</strain>
    </source>
</reference>
<protein>
    <submittedName>
        <fullName evidence="2">Uncharacterized protein</fullName>
    </submittedName>
</protein>
<accession>A0A9D4YY31</accession>
<dbReference type="EMBL" id="SIDB01000005">
    <property type="protein sequence ID" value="KAI3432386.1"/>
    <property type="molecule type" value="Genomic_DNA"/>
</dbReference>
<keyword evidence="3" id="KW-1185">Reference proteome</keyword>
<dbReference type="AlphaFoldDB" id="A0A9D4YY31"/>
<feature type="compositionally biased region" description="Low complexity" evidence="1">
    <location>
        <begin position="161"/>
        <end position="178"/>
    </location>
</feature>
<feature type="compositionally biased region" description="Low complexity" evidence="1">
    <location>
        <begin position="102"/>
        <end position="113"/>
    </location>
</feature>
<evidence type="ECO:0000256" key="1">
    <source>
        <dbReference type="SAM" id="MobiDB-lite"/>
    </source>
</evidence>
<comment type="caution">
    <text evidence="2">The sequence shown here is derived from an EMBL/GenBank/DDBJ whole genome shotgun (WGS) entry which is preliminary data.</text>
</comment>
<gene>
    <name evidence="2" type="ORF">D9Q98_003942</name>
</gene>
<feature type="region of interest" description="Disordered" evidence="1">
    <location>
        <begin position="1"/>
        <end position="23"/>
    </location>
</feature>
<organism evidence="2 3">
    <name type="scientific">Chlorella vulgaris</name>
    <name type="common">Green alga</name>
    <dbReference type="NCBI Taxonomy" id="3077"/>
    <lineage>
        <taxon>Eukaryota</taxon>
        <taxon>Viridiplantae</taxon>
        <taxon>Chlorophyta</taxon>
        <taxon>core chlorophytes</taxon>
        <taxon>Trebouxiophyceae</taxon>
        <taxon>Chlorellales</taxon>
        <taxon>Chlorellaceae</taxon>
        <taxon>Chlorella clade</taxon>
        <taxon>Chlorella</taxon>
    </lineage>
</organism>
<reference evidence="2" key="2">
    <citation type="submission" date="2020-11" db="EMBL/GenBank/DDBJ databases">
        <authorList>
            <person name="Cecchin M."/>
            <person name="Marcolungo L."/>
            <person name="Rossato M."/>
            <person name="Girolomoni L."/>
            <person name="Cosentino E."/>
            <person name="Cuine S."/>
            <person name="Li-Beisson Y."/>
            <person name="Delledonne M."/>
            <person name="Ballottari M."/>
        </authorList>
    </citation>
    <scope>NUCLEOTIDE SEQUENCE</scope>
    <source>
        <strain evidence="2">211/11P</strain>
        <tissue evidence="2">Whole cell</tissue>
    </source>
</reference>
<dbReference type="Proteomes" id="UP001055712">
    <property type="component" value="Unassembled WGS sequence"/>
</dbReference>
<proteinExistence type="predicted"/>
<feature type="region of interest" description="Disordered" evidence="1">
    <location>
        <begin position="137"/>
        <end position="180"/>
    </location>
</feature>
<feature type="region of interest" description="Disordered" evidence="1">
    <location>
        <begin position="91"/>
        <end position="113"/>
    </location>
</feature>
<evidence type="ECO:0000313" key="2">
    <source>
        <dbReference type="EMBL" id="KAI3432386.1"/>
    </source>
</evidence>
<sequence length="314" mass="34830">MSGVHHAAGARSAVVCSASTSPQLRQRLKQRQQEFFRDRLQQRQEDWHRWEQEAAFEEAQRRLPSQTFPMPQQGSVESLAVGMQAQSLTPAAVGPTMAPPSQTQRLQQQQQQFAAANQQVEQVQRAQDDQLAELQARMQKRVADRQKKSGRWLGGSASRMQQQQQQQQPLPQQPQQPQDAGAGLDLSVLARGGLQQKVARFASTVNFLQRSQQVRGAELSWGRREEAFGGEGAAEAARPGGTQGLEGGDWEQQLGVTRVRRQRGGTAGMDSLEAALEVEEDQSARRPQQVFDGWRSYGQAGVTAVAALEEQLDW</sequence>
<name>A0A9D4YY31_CHLVU</name>
<evidence type="ECO:0000313" key="3">
    <source>
        <dbReference type="Proteomes" id="UP001055712"/>
    </source>
</evidence>